<keyword evidence="1" id="KW-1185">Reference proteome</keyword>
<name>A0A914YFF1_9BILA</name>
<dbReference type="InterPro" id="IPR029044">
    <property type="entry name" value="Nucleotide-diphossugar_trans"/>
</dbReference>
<dbReference type="Proteomes" id="UP000887577">
    <property type="component" value="Unplaced"/>
</dbReference>
<dbReference type="Pfam" id="PF03314">
    <property type="entry name" value="DUF273"/>
    <property type="match status" value="1"/>
</dbReference>
<evidence type="ECO:0000313" key="1">
    <source>
        <dbReference type="Proteomes" id="UP000887577"/>
    </source>
</evidence>
<protein>
    <submittedName>
        <fullName evidence="2">Glycosyltransferase</fullName>
    </submittedName>
</protein>
<dbReference type="PANTHER" id="PTHR31562">
    <property type="entry name" value="PROTEIN CBG18972"/>
    <property type="match status" value="1"/>
</dbReference>
<dbReference type="PANTHER" id="PTHR31562:SF9">
    <property type="entry name" value="GLYCOSYLTRANSFERASE FAMILY 8 PROTEIN"/>
    <property type="match status" value="1"/>
</dbReference>
<organism evidence="1 2">
    <name type="scientific">Panagrolaimus superbus</name>
    <dbReference type="NCBI Taxonomy" id="310955"/>
    <lineage>
        <taxon>Eukaryota</taxon>
        <taxon>Metazoa</taxon>
        <taxon>Ecdysozoa</taxon>
        <taxon>Nematoda</taxon>
        <taxon>Chromadorea</taxon>
        <taxon>Rhabditida</taxon>
        <taxon>Tylenchina</taxon>
        <taxon>Panagrolaimomorpha</taxon>
        <taxon>Panagrolaimoidea</taxon>
        <taxon>Panagrolaimidae</taxon>
        <taxon>Panagrolaimus</taxon>
    </lineage>
</organism>
<dbReference type="AlphaFoldDB" id="A0A914YFF1"/>
<reference evidence="2" key="1">
    <citation type="submission" date="2022-11" db="UniProtKB">
        <authorList>
            <consortium name="WormBaseParasite"/>
        </authorList>
    </citation>
    <scope>IDENTIFICATION</scope>
</reference>
<sequence length="324" mass="38366">MQVLNNTNISKPVVVVVIEKESQLENYQLAHNTLACYCKIYGYRLIQFVMDKSPEMQKLCPQKHIWFQRICVPMKILQLNPDINYLFFFDADIGVINPNHRLEDYINPKYDLSFYERTFTYDIMSGAAIIKNTKYAIEFLQDWVKLEDTFKRDYGTNDQAAIHQVFLDRFYPNHPRKEKCEKIWAKGVVLADHTPYVACARSILNDTLEFDRIIIYPKGSHKAWVRDIWLTGSEWAPRDFLVHDLEQFKITNDPELISKEPWWYFPNPFLSDATFHSSRCTFPDGLNCWKYNSTFITSNETVDSKIMKKAAEVRQWYLDYLKTV</sequence>
<dbReference type="Gene3D" id="3.90.550.10">
    <property type="entry name" value="Spore Coat Polysaccharide Biosynthesis Protein SpsA, Chain A"/>
    <property type="match status" value="1"/>
</dbReference>
<evidence type="ECO:0000313" key="2">
    <source>
        <dbReference type="WBParaSite" id="PSU_v2.g1818.t1"/>
    </source>
</evidence>
<dbReference type="WBParaSite" id="PSU_v2.g1818.t1">
    <property type="protein sequence ID" value="PSU_v2.g1818.t1"/>
    <property type="gene ID" value="PSU_v2.g1818"/>
</dbReference>
<dbReference type="InterPro" id="IPR004988">
    <property type="entry name" value="DUF273"/>
</dbReference>
<proteinExistence type="predicted"/>
<accession>A0A914YFF1</accession>